<evidence type="ECO:0000256" key="1">
    <source>
        <dbReference type="SAM" id="SignalP"/>
    </source>
</evidence>
<dbReference type="InterPro" id="IPR002818">
    <property type="entry name" value="DJ-1/PfpI"/>
</dbReference>
<evidence type="ECO:0000259" key="2">
    <source>
        <dbReference type="Pfam" id="PF01965"/>
    </source>
</evidence>
<name>A0A2Z6IEY9_9BURK</name>
<dbReference type="Proteomes" id="UP000271003">
    <property type="component" value="Chromosome"/>
</dbReference>
<dbReference type="SUPFAM" id="SSF52317">
    <property type="entry name" value="Class I glutamine amidotransferase-like"/>
    <property type="match status" value="1"/>
</dbReference>
<evidence type="ECO:0000313" key="4">
    <source>
        <dbReference type="Proteomes" id="UP000271003"/>
    </source>
</evidence>
<feature type="signal peptide" evidence="1">
    <location>
        <begin position="1"/>
        <end position="30"/>
    </location>
</feature>
<dbReference type="CDD" id="cd03139">
    <property type="entry name" value="GATase1_PfpI_2"/>
    <property type="match status" value="1"/>
</dbReference>
<dbReference type="PROSITE" id="PS51318">
    <property type="entry name" value="TAT"/>
    <property type="match status" value="1"/>
</dbReference>
<dbReference type="InterPro" id="IPR006311">
    <property type="entry name" value="TAT_signal"/>
</dbReference>
<keyword evidence="1" id="KW-0732">Signal</keyword>
<feature type="domain" description="DJ-1/PfpI" evidence="2">
    <location>
        <begin position="52"/>
        <end position="215"/>
    </location>
</feature>
<dbReference type="EMBL" id="AP018786">
    <property type="protein sequence ID" value="BBF23326.1"/>
    <property type="molecule type" value="Genomic_DNA"/>
</dbReference>
<keyword evidence="4" id="KW-1185">Reference proteome</keyword>
<dbReference type="KEGG" id="sutt:SUTMEG_12170"/>
<gene>
    <name evidence="3" type="ORF">SUTMEG_12170</name>
</gene>
<evidence type="ECO:0000313" key="3">
    <source>
        <dbReference type="EMBL" id="BBF23326.1"/>
    </source>
</evidence>
<protein>
    <submittedName>
        <fullName evidence="3">ThiJ/PfpI family protein</fullName>
    </submittedName>
</protein>
<dbReference type="InterPro" id="IPR029062">
    <property type="entry name" value="Class_I_gatase-like"/>
</dbReference>
<dbReference type="PANTHER" id="PTHR43130:SF15">
    <property type="entry name" value="THIJ_PFPI FAMILY PROTEIN (AFU_ORTHOLOGUE AFUA_5G14240)"/>
    <property type="match status" value="1"/>
</dbReference>
<dbReference type="Gene3D" id="3.40.50.880">
    <property type="match status" value="1"/>
</dbReference>
<dbReference type="RefSeq" id="WP_120176948.1">
    <property type="nucleotide sequence ID" value="NZ_AP018786.1"/>
</dbReference>
<dbReference type="PANTHER" id="PTHR43130">
    <property type="entry name" value="ARAC-FAMILY TRANSCRIPTIONAL REGULATOR"/>
    <property type="match status" value="1"/>
</dbReference>
<sequence>MTVNRRTLLETLSLSVLAAGTALTSSAAFALSSSEQAPETASTHEGRTAHDLLVLLFPGFETIDAMGPVEMLGNLEGLTIRFASVEGGIVKSAQGVPVLTEAWSDARKAGHVDWLLVPGAAPAYLNLPDAFFSMVKDAAEGASEVMTVCTGSVLLARTGLLDGKAATSNKNAIGMALSRFPKVRWVGRARWVEDGKFTTSSGLTAGTDMALGFVAKRFGVEEARRIAVFTEYRWNEDPTDDPFAKD</sequence>
<dbReference type="Pfam" id="PF01965">
    <property type="entry name" value="DJ-1_PfpI"/>
    <property type="match status" value="1"/>
</dbReference>
<organism evidence="3 4">
    <name type="scientific">Sutterella megalosphaeroides</name>
    <dbReference type="NCBI Taxonomy" id="2494234"/>
    <lineage>
        <taxon>Bacteria</taxon>
        <taxon>Pseudomonadati</taxon>
        <taxon>Pseudomonadota</taxon>
        <taxon>Betaproteobacteria</taxon>
        <taxon>Burkholderiales</taxon>
        <taxon>Sutterellaceae</taxon>
        <taxon>Sutterella</taxon>
    </lineage>
</organism>
<feature type="chain" id="PRO_5016260072" evidence="1">
    <location>
        <begin position="31"/>
        <end position="246"/>
    </location>
</feature>
<reference evidence="3 4" key="1">
    <citation type="journal article" date="2018" name="Int. J. Syst. Evol. Microbiol.">
        <title>Mesosutterella multiformis gen. nov., sp. nov., a member of the family Sutterellaceae and Sutterella megalosphaeroides sp. nov., isolated from human faeces.</title>
        <authorList>
            <person name="Sakamoto M."/>
            <person name="Ikeyama N."/>
            <person name="Kunihiro T."/>
            <person name="Iino T."/>
            <person name="Yuki M."/>
            <person name="Ohkuma M."/>
        </authorList>
    </citation>
    <scope>NUCLEOTIDE SEQUENCE [LARGE SCALE GENOMIC DNA]</scope>
    <source>
        <strain evidence="3 4">6FBBBH3</strain>
    </source>
</reference>
<dbReference type="AlphaFoldDB" id="A0A2Z6IEY9"/>
<dbReference type="OrthoDB" id="9794896at2"/>
<accession>A0A2Z6IEY9</accession>
<dbReference type="InterPro" id="IPR052158">
    <property type="entry name" value="INH-QAR"/>
</dbReference>
<proteinExistence type="predicted"/>